<dbReference type="FunFam" id="2.40.50.140:FF:000203">
    <property type="entry name" value="TEN1 subunit of CST complex"/>
    <property type="match status" value="1"/>
</dbReference>
<evidence type="ECO:0000256" key="7">
    <source>
        <dbReference type="ARBA" id="ARBA00061044"/>
    </source>
</evidence>
<organism evidence="11 14">
    <name type="scientific">Pogona vitticeps</name>
    <name type="common">central bearded dragon</name>
    <dbReference type="NCBI Taxonomy" id="103695"/>
    <lineage>
        <taxon>Eukaryota</taxon>
        <taxon>Metazoa</taxon>
        <taxon>Chordata</taxon>
        <taxon>Craniata</taxon>
        <taxon>Vertebrata</taxon>
        <taxon>Euteleostomi</taxon>
        <taxon>Lepidosauria</taxon>
        <taxon>Squamata</taxon>
        <taxon>Bifurcata</taxon>
        <taxon>Unidentata</taxon>
        <taxon>Episquamata</taxon>
        <taxon>Toxicofera</taxon>
        <taxon>Iguania</taxon>
        <taxon>Acrodonta</taxon>
        <taxon>Agamidae</taxon>
        <taxon>Amphibolurinae</taxon>
        <taxon>Pogona</taxon>
    </lineage>
</organism>
<evidence type="ECO:0000256" key="5">
    <source>
        <dbReference type="ARBA" id="ARBA00023125"/>
    </source>
</evidence>
<evidence type="ECO:0000256" key="3">
    <source>
        <dbReference type="ARBA" id="ARBA00022454"/>
    </source>
</evidence>
<dbReference type="RefSeq" id="XP_072846613.1">
    <property type="nucleotide sequence ID" value="XM_072990512.1"/>
</dbReference>
<dbReference type="AlphaFoldDB" id="A0A6J0UN78"/>
<evidence type="ECO:0000256" key="10">
    <source>
        <dbReference type="ARBA" id="ARBA00079840"/>
    </source>
</evidence>
<evidence type="ECO:0000313" key="15">
    <source>
        <dbReference type="RefSeq" id="XP_072846613.1"/>
    </source>
</evidence>
<dbReference type="RefSeq" id="XP_020660714.1">
    <property type="nucleotide sequence ID" value="XM_020805055.1"/>
</dbReference>
<proteinExistence type="inferred from homology"/>
<keyword evidence="3" id="KW-0158">Chromosome</keyword>
<dbReference type="GeneID" id="110085172"/>
<evidence type="ECO:0000256" key="2">
    <source>
        <dbReference type="ARBA" id="ARBA00004574"/>
    </source>
</evidence>
<gene>
    <name evidence="12 13 14 15" type="primary">TEN1</name>
</gene>
<dbReference type="InterPro" id="IPR012340">
    <property type="entry name" value="NA-bd_OB-fold"/>
</dbReference>
<dbReference type="Gene3D" id="2.40.50.140">
    <property type="entry name" value="Nucleic acid-binding proteins"/>
    <property type="match status" value="1"/>
</dbReference>
<dbReference type="GO" id="GO:1990879">
    <property type="term" value="C:CST complex"/>
    <property type="evidence" value="ECO:0007669"/>
    <property type="project" value="InterPro"/>
</dbReference>
<dbReference type="Pfam" id="PF15490">
    <property type="entry name" value="Ten1_2"/>
    <property type="match status" value="1"/>
</dbReference>
<protein>
    <recommendedName>
        <fullName evidence="8">CST complex subunit TEN1</fullName>
    </recommendedName>
    <alternativeName>
        <fullName evidence="10">Protein telomeric pathways with STN1 homolog</fullName>
    </alternativeName>
    <alternativeName>
        <fullName evidence="9">Telomere length regulation protein TEN1 homolog</fullName>
    </alternativeName>
</protein>
<dbReference type="GO" id="GO:0042162">
    <property type="term" value="F:telomeric DNA binding"/>
    <property type="evidence" value="ECO:0007669"/>
    <property type="project" value="TreeGrafter"/>
</dbReference>
<evidence type="ECO:0000256" key="6">
    <source>
        <dbReference type="ARBA" id="ARBA00023242"/>
    </source>
</evidence>
<keyword evidence="5" id="KW-0238">DNA-binding</keyword>
<sequence>MLPAAGAYHFLWEINSALIPEGETLRTFGRLCSYNTVSSEAILTAQHTSVQYQIRICTKFVEPFQAQLGSVYIVLGETEYGESEEVVVKARVFTCAEGINLQLLQKAIEEQRKYFHERKKNLEVNPS</sequence>
<dbReference type="GO" id="GO:0010521">
    <property type="term" value="F:telomerase inhibitor activity"/>
    <property type="evidence" value="ECO:0007669"/>
    <property type="project" value="TreeGrafter"/>
</dbReference>
<reference evidence="12 13" key="1">
    <citation type="submission" date="2025-04" db="UniProtKB">
        <authorList>
            <consortium name="RefSeq"/>
        </authorList>
    </citation>
    <scope>IDENTIFICATION</scope>
</reference>
<evidence type="ECO:0000313" key="14">
    <source>
        <dbReference type="RefSeq" id="XP_020660715.1"/>
    </source>
</evidence>
<accession>A0A6J0UN78</accession>
<dbReference type="RefSeq" id="XP_020660715.1">
    <property type="nucleotide sequence ID" value="XM_020805056.1"/>
</dbReference>
<dbReference type="CTD" id="100134934"/>
<dbReference type="KEGG" id="pvt:110085172"/>
<comment type="similarity">
    <text evidence="7">Belongs to the TEN1 family.</text>
</comment>
<comment type="subcellular location">
    <subcellularLocation>
        <location evidence="2">Chromosome</location>
        <location evidence="2">Telomere</location>
    </subcellularLocation>
    <subcellularLocation>
        <location evidence="1">Nucleus</location>
    </subcellularLocation>
</comment>
<dbReference type="InterPro" id="IPR029146">
    <property type="entry name" value="Ten1_animal_plant"/>
</dbReference>
<dbReference type="GO" id="GO:0003697">
    <property type="term" value="F:single-stranded DNA binding"/>
    <property type="evidence" value="ECO:0007669"/>
    <property type="project" value="InterPro"/>
</dbReference>
<keyword evidence="11" id="KW-1185">Reference proteome</keyword>
<dbReference type="OrthoDB" id="342190at2759"/>
<evidence type="ECO:0000313" key="12">
    <source>
        <dbReference type="RefSeq" id="XP_020660713.1"/>
    </source>
</evidence>
<keyword evidence="4" id="KW-0779">Telomere</keyword>
<evidence type="ECO:0000313" key="13">
    <source>
        <dbReference type="RefSeq" id="XP_020660714.1"/>
    </source>
</evidence>
<evidence type="ECO:0000256" key="9">
    <source>
        <dbReference type="ARBA" id="ARBA00078215"/>
    </source>
</evidence>
<dbReference type="RefSeq" id="XP_020660713.1">
    <property type="nucleotide sequence ID" value="XM_020805054.1"/>
</dbReference>
<evidence type="ECO:0000256" key="4">
    <source>
        <dbReference type="ARBA" id="ARBA00022895"/>
    </source>
</evidence>
<dbReference type="PANTHER" id="PTHR33905:SF1">
    <property type="entry name" value="CST COMPLEX SUBUNIT TEN1"/>
    <property type="match status" value="1"/>
</dbReference>
<dbReference type="PANTHER" id="PTHR33905">
    <property type="entry name" value="CST COMPLEX SUBUNIT TEN1"/>
    <property type="match status" value="1"/>
</dbReference>
<dbReference type="Proteomes" id="UP001652642">
    <property type="component" value="Chromosome 2"/>
</dbReference>
<dbReference type="GO" id="GO:0032211">
    <property type="term" value="P:negative regulation of telomere maintenance via telomerase"/>
    <property type="evidence" value="ECO:0007669"/>
    <property type="project" value="TreeGrafter"/>
</dbReference>
<name>A0A6J0UN78_9SAUR</name>
<evidence type="ECO:0000313" key="11">
    <source>
        <dbReference type="Proteomes" id="UP001652642"/>
    </source>
</evidence>
<evidence type="ECO:0000256" key="8">
    <source>
        <dbReference type="ARBA" id="ARBA00068173"/>
    </source>
</evidence>
<keyword evidence="6" id="KW-0539">Nucleus</keyword>
<evidence type="ECO:0000256" key="1">
    <source>
        <dbReference type="ARBA" id="ARBA00004123"/>
    </source>
</evidence>
<reference evidence="11" key="2">
    <citation type="submission" date="2025-05" db="UniProtKB">
        <authorList>
            <consortium name="RefSeq"/>
        </authorList>
    </citation>
    <scope>NUCLEOTIDE SEQUENCE [LARGE SCALE GENOMIC DNA]</scope>
</reference>